<dbReference type="GO" id="GO:0006915">
    <property type="term" value="P:apoptotic process"/>
    <property type="evidence" value="ECO:0007669"/>
    <property type="project" value="UniProtKB-KW"/>
</dbReference>
<evidence type="ECO:0000313" key="22">
    <source>
        <dbReference type="EMBL" id="GCC30365.1"/>
    </source>
</evidence>
<evidence type="ECO:0000256" key="8">
    <source>
        <dbReference type="ARBA" id="ARBA00022692"/>
    </source>
</evidence>
<dbReference type="GO" id="GO:0005886">
    <property type="term" value="C:plasma membrane"/>
    <property type="evidence" value="ECO:0007669"/>
    <property type="project" value="UniProtKB-SubCell"/>
</dbReference>
<evidence type="ECO:0000256" key="5">
    <source>
        <dbReference type="ARBA" id="ARBA00022514"/>
    </source>
</evidence>
<feature type="domain" description="THD" evidence="21">
    <location>
        <begin position="133"/>
        <end position="293"/>
    </location>
</feature>
<dbReference type="Pfam" id="PF00229">
    <property type="entry name" value="TNF"/>
    <property type="match status" value="1"/>
</dbReference>
<dbReference type="GO" id="GO:0005164">
    <property type="term" value="F:tumor necrosis factor receptor binding"/>
    <property type="evidence" value="ECO:0007669"/>
    <property type="project" value="InterPro"/>
</dbReference>
<comment type="function">
    <text evidence="15">Cytokine that binds to TNFRSF10A/TRAILR1, TNFRSF10B/TRAILR2, TNFRSF10C/TRAILR3, TNFRSF10D/TRAILR4 and possibly also to TNFRSF11B/OPG. Induces apoptosis. Its activity may be modulated by binding to the decoy receptors TNFRSF10C/TRAILR3, TNFRSF10D/TRAILR4 and TNFRSF11B/OPG that cannot induce apoptosis.</text>
</comment>
<evidence type="ECO:0000259" key="21">
    <source>
        <dbReference type="PROSITE" id="PS50049"/>
    </source>
</evidence>
<comment type="caution">
    <text evidence="22">The sequence shown here is derived from an EMBL/GenBank/DDBJ whole genome shotgun (WGS) entry which is preliminary data.</text>
</comment>
<evidence type="ECO:0000256" key="4">
    <source>
        <dbReference type="ARBA" id="ARBA00022475"/>
    </source>
</evidence>
<evidence type="ECO:0000256" key="7">
    <source>
        <dbReference type="ARBA" id="ARBA00022553"/>
    </source>
</evidence>
<dbReference type="PIRSF" id="PIRSF038013">
    <property type="entry name" value="TNF10_TNF11"/>
    <property type="match status" value="1"/>
</dbReference>
<organism evidence="22 23">
    <name type="scientific">Chiloscyllium punctatum</name>
    <name type="common">Brownbanded bambooshark</name>
    <name type="synonym">Hemiscyllium punctatum</name>
    <dbReference type="NCBI Taxonomy" id="137246"/>
    <lineage>
        <taxon>Eukaryota</taxon>
        <taxon>Metazoa</taxon>
        <taxon>Chordata</taxon>
        <taxon>Craniata</taxon>
        <taxon>Vertebrata</taxon>
        <taxon>Chondrichthyes</taxon>
        <taxon>Elasmobranchii</taxon>
        <taxon>Galeomorphii</taxon>
        <taxon>Galeoidea</taxon>
        <taxon>Orectolobiformes</taxon>
        <taxon>Hemiscylliidae</taxon>
        <taxon>Chiloscyllium</taxon>
    </lineage>
</organism>
<dbReference type="GO" id="GO:0006955">
    <property type="term" value="P:immune response"/>
    <property type="evidence" value="ECO:0007669"/>
    <property type="project" value="InterPro"/>
</dbReference>
<keyword evidence="11 19" id="KW-0862">Zinc</keyword>
<evidence type="ECO:0000256" key="10">
    <source>
        <dbReference type="ARBA" id="ARBA00022723"/>
    </source>
</evidence>
<evidence type="ECO:0000256" key="6">
    <source>
        <dbReference type="ARBA" id="ARBA00022525"/>
    </source>
</evidence>
<dbReference type="AlphaFoldDB" id="A0A401SJ48"/>
<dbReference type="GO" id="GO:0046872">
    <property type="term" value="F:metal ion binding"/>
    <property type="evidence" value="ECO:0007669"/>
    <property type="project" value="UniProtKB-KW"/>
</dbReference>
<accession>A0A401SJ48</accession>
<comment type="subunit">
    <text evidence="16">Homotrimer. One TNFSF10 homotrimer interacts with three TNFSF10A mononers. One TNFSF10 homotrimer interacts with three TNFSF10B mononers.</text>
</comment>
<dbReference type="SUPFAM" id="SSF49842">
    <property type="entry name" value="TNF-like"/>
    <property type="match status" value="1"/>
</dbReference>
<keyword evidence="9" id="KW-0053">Apoptosis</keyword>
<evidence type="ECO:0000256" key="18">
    <source>
        <dbReference type="ARBA" id="ARBA00083215"/>
    </source>
</evidence>
<evidence type="ECO:0000256" key="11">
    <source>
        <dbReference type="ARBA" id="ARBA00022833"/>
    </source>
</evidence>
<dbReference type="PROSITE" id="PS50049">
    <property type="entry name" value="THD_2"/>
    <property type="match status" value="1"/>
</dbReference>
<evidence type="ECO:0000256" key="19">
    <source>
        <dbReference type="PIRSR" id="PIRSR038013-50"/>
    </source>
</evidence>
<dbReference type="EMBL" id="BEZZ01000299">
    <property type="protein sequence ID" value="GCC30365.1"/>
    <property type="molecule type" value="Genomic_DNA"/>
</dbReference>
<dbReference type="InterPro" id="IPR006052">
    <property type="entry name" value="TNF_dom"/>
</dbReference>
<proteinExistence type="inferred from homology"/>
<keyword evidence="8 20" id="KW-0812">Transmembrane</keyword>
<keyword evidence="14 20" id="KW-0472">Membrane</keyword>
<dbReference type="PANTHER" id="PTHR11471:SF28">
    <property type="entry name" value="DEATH LIGAND 1B-RELATED"/>
    <property type="match status" value="1"/>
</dbReference>
<dbReference type="SMART" id="SM00207">
    <property type="entry name" value="TNF"/>
    <property type="match status" value="1"/>
</dbReference>
<dbReference type="Gene3D" id="2.60.120.40">
    <property type="match status" value="1"/>
</dbReference>
<dbReference type="Proteomes" id="UP000287033">
    <property type="component" value="Unassembled WGS sequence"/>
</dbReference>
<keyword evidence="7" id="KW-0597">Phosphoprotein</keyword>
<feature type="transmembrane region" description="Helical" evidence="20">
    <location>
        <begin position="16"/>
        <end position="38"/>
    </location>
</feature>
<evidence type="ECO:0000256" key="12">
    <source>
        <dbReference type="ARBA" id="ARBA00022968"/>
    </source>
</evidence>
<dbReference type="PANTHER" id="PTHR11471">
    <property type="entry name" value="TUMOR NECROSIS FACTOR FAMILY MEMBER"/>
    <property type="match status" value="1"/>
</dbReference>
<evidence type="ECO:0000313" key="23">
    <source>
        <dbReference type="Proteomes" id="UP000287033"/>
    </source>
</evidence>
<dbReference type="GO" id="GO:0005615">
    <property type="term" value="C:extracellular space"/>
    <property type="evidence" value="ECO:0007669"/>
    <property type="project" value="UniProtKB-KW"/>
</dbReference>
<evidence type="ECO:0000256" key="2">
    <source>
        <dbReference type="ARBA" id="ARBA00004613"/>
    </source>
</evidence>
<keyword evidence="6" id="KW-0964">Secreted</keyword>
<gene>
    <name evidence="22" type="ORF">chiPu_0008813</name>
</gene>
<evidence type="ECO:0000256" key="9">
    <source>
        <dbReference type="ARBA" id="ARBA00022703"/>
    </source>
</evidence>
<dbReference type="GO" id="GO:2001238">
    <property type="term" value="P:positive regulation of extrinsic apoptotic signaling pathway"/>
    <property type="evidence" value="ECO:0007669"/>
    <property type="project" value="UniProtKB-ARBA"/>
</dbReference>
<evidence type="ECO:0000256" key="3">
    <source>
        <dbReference type="ARBA" id="ARBA00008670"/>
    </source>
</evidence>
<evidence type="ECO:0000256" key="20">
    <source>
        <dbReference type="SAM" id="Phobius"/>
    </source>
</evidence>
<keyword evidence="13 20" id="KW-1133">Transmembrane helix</keyword>
<evidence type="ECO:0000256" key="14">
    <source>
        <dbReference type="ARBA" id="ARBA00023136"/>
    </source>
</evidence>
<evidence type="ECO:0000256" key="13">
    <source>
        <dbReference type="ARBA" id="ARBA00022989"/>
    </source>
</evidence>
<keyword evidence="23" id="KW-1185">Reference proteome</keyword>
<evidence type="ECO:0000256" key="15">
    <source>
        <dbReference type="ARBA" id="ARBA00055277"/>
    </source>
</evidence>
<dbReference type="OMA" id="YLNMSMA"/>
<reference evidence="22 23" key="1">
    <citation type="journal article" date="2018" name="Nat. Ecol. Evol.">
        <title>Shark genomes provide insights into elasmobranch evolution and the origin of vertebrates.</title>
        <authorList>
            <person name="Hara Y"/>
            <person name="Yamaguchi K"/>
            <person name="Onimaru K"/>
            <person name="Kadota M"/>
            <person name="Koyanagi M"/>
            <person name="Keeley SD"/>
            <person name="Tatsumi K"/>
            <person name="Tanaka K"/>
            <person name="Motone F"/>
            <person name="Kageyama Y"/>
            <person name="Nozu R"/>
            <person name="Adachi N"/>
            <person name="Nishimura O"/>
            <person name="Nakagawa R"/>
            <person name="Tanegashima C"/>
            <person name="Kiyatake I"/>
            <person name="Matsumoto R"/>
            <person name="Murakumo K"/>
            <person name="Nishida K"/>
            <person name="Terakita A"/>
            <person name="Kuratani S"/>
            <person name="Sato K"/>
            <person name="Hyodo S Kuraku.S."/>
        </authorList>
    </citation>
    <scope>NUCLEOTIDE SEQUENCE [LARGE SCALE GENOMIC DNA]</scope>
</reference>
<evidence type="ECO:0000256" key="16">
    <source>
        <dbReference type="ARBA" id="ARBA00063957"/>
    </source>
</evidence>
<protein>
    <recommendedName>
        <fullName evidence="17">Tumor necrosis factor ligand superfamily member 10</fullName>
    </recommendedName>
    <alternativeName>
        <fullName evidence="18">TNF-related apoptosis-inducing ligand</fullName>
    </alternativeName>
</protein>
<dbReference type="InterPro" id="IPR017355">
    <property type="entry name" value="TNF_ligand_10/11"/>
</dbReference>
<dbReference type="GO" id="GO:0005125">
    <property type="term" value="F:cytokine activity"/>
    <property type="evidence" value="ECO:0007669"/>
    <property type="project" value="UniProtKB-KW"/>
</dbReference>
<dbReference type="OrthoDB" id="5980568at2759"/>
<keyword evidence="10 19" id="KW-0479">Metal-binding</keyword>
<evidence type="ECO:0000256" key="17">
    <source>
        <dbReference type="ARBA" id="ARBA00074586"/>
    </source>
</evidence>
<evidence type="ECO:0000256" key="1">
    <source>
        <dbReference type="ARBA" id="ARBA00004401"/>
    </source>
</evidence>
<dbReference type="CDD" id="cd00184">
    <property type="entry name" value="TNF"/>
    <property type="match status" value="1"/>
</dbReference>
<keyword evidence="12" id="KW-0735">Signal-anchor</keyword>
<dbReference type="STRING" id="137246.A0A401SJ48"/>
<comment type="subcellular location">
    <subcellularLocation>
        <location evidence="1">Cell membrane</location>
        <topology evidence="1">Single-pass type II membrane protein</topology>
    </subcellularLocation>
    <subcellularLocation>
        <location evidence="2">Secreted</location>
    </subcellularLocation>
</comment>
<keyword evidence="5" id="KW-0202">Cytokine</keyword>
<name>A0A401SJ48_CHIPU</name>
<comment type="similarity">
    <text evidence="3">Belongs to the tumor necrosis factor family.</text>
</comment>
<dbReference type="InterPro" id="IPR008983">
    <property type="entry name" value="Tumour_necrosis_fac-like_dom"/>
</dbReference>
<keyword evidence="4" id="KW-1003">Cell membrane</keyword>
<dbReference type="FunFam" id="2.60.120.40:FF:000014">
    <property type="entry name" value="Tumor necrosis factor ligand superfamily member"/>
    <property type="match status" value="1"/>
</dbReference>
<feature type="binding site" evidence="19">
    <location>
        <position position="243"/>
    </location>
    <ligand>
        <name>Zn(2+)</name>
        <dbReference type="ChEBI" id="CHEBI:29105"/>
        <note>ligand shared between all trimeric partners</note>
    </ligand>
</feature>
<sequence>MIRASPRAGASANCKLALVGGVTVVCSLALTAGMVVYFTREIAKIKNQNVPQDLWCLNNPTKFEELISTETEDLSDQFTKDPCWKLANNIKLLVNKVVDHTNKKRVIKDVMDNLPVDVFKTAAEFDDKPAYHSSAHLTVQSGSQQGMSHYADQSCRHLVKWGFEKGLAYVQNMTINHGKLRVSETGKYYIYAQTYFRYQHKAVADDEDFSEIPNEQQLVQCIYKMTTTYASPILLMKGVGTKCWAANAEYGLNSIYQGGLFQMKAGDEIFVTVSDIRLMDDDVSSNYFGSFRLSV</sequence>